<evidence type="ECO:0008006" key="4">
    <source>
        <dbReference type="Google" id="ProtNLM"/>
    </source>
</evidence>
<evidence type="ECO:0000313" key="2">
    <source>
        <dbReference type="EMBL" id="SFP71238.1"/>
    </source>
</evidence>
<dbReference type="STRING" id="112413.SAMN05421854_106354"/>
<accession>A0A1I5SKJ4</accession>
<proteinExistence type="predicted"/>
<gene>
    <name evidence="2" type="ORF">SAMN05421854_106354</name>
</gene>
<dbReference type="Proteomes" id="UP000199137">
    <property type="component" value="Unassembled WGS sequence"/>
</dbReference>
<organism evidence="2 3">
    <name type="scientific">Amycolatopsis rubida</name>
    <dbReference type="NCBI Taxonomy" id="112413"/>
    <lineage>
        <taxon>Bacteria</taxon>
        <taxon>Bacillati</taxon>
        <taxon>Actinomycetota</taxon>
        <taxon>Actinomycetes</taxon>
        <taxon>Pseudonocardiales</taxon>
        <taxon>Pseudonocardiaceae</taxon>
        <taxon>Amycolatopsis</taxon>
    </lineage>
</organism>
<evidence type="ECO:0000256" key="1">
    <source>
        <dbReference type="SAM" id="MobiDB-lite"/>
    </source>
</evidence>
<feature type="region of interest" description="Disordered" evidence="1">
    <location>
        <begin position="138"/>
        <end position="167"/>
    </location>
</feature>
<protein>
    <recommendedName>
        <fullName evidence="4">SDR family NAD(P)-dependent oxidoreductase</fullName>
    </recommendedName>
</protein>
<sequence length="334" mass="36059">MNPRIVTVLRLLAGSERRRRKRRPAGFRHGACFSAIRRCPSTTDNRFGRLAGKDRLGTRAQRAPSTFSWPRCRGRATGLLAEDFDRTTRHGAVTGAGAGRTDVGSGRCGQHAWAAFPVRAQRAGRLARCRAGPTLRRADGTARTVSPHRWSPRGRPPASFETASGPQETVTSLARRTAGIGRSGIAIVRGRRRDLTRKSSRTANLTGKSLVTGAASGIGQAGALAFRPSRGVGCPVRCGRRRRDRRRGSGAWCEGAGRAHRRVSAERGHGGSGGLRQSGLRPQQRRHFAPGLLTDLDEAEWHRVVAGNLTGVFLCVKYVIASRGAIVTPSSVWD</sequence>
<dbReference type="SUPFAM" id="SSF51735">
    <property type="entry name" value="NAD(P)-binding Rossmann-fold domains"/>
    <property type="match status" value="1"/>
</dbReference>
<evidence type="ECO:0000313" key="3">
    <source>
        <dbReference type="Proteomes" id="UP000199137"/>
    </source>
</evidence>
<name>A0A1I5SKJ4_9PSEU</name>
<dbReference type="InterPro" id="IPR036291">
    <property type="entry name" value="NAD(P)-bd_dom_sf"/>
</dbReference>
<dbReference type="EMBL" id="FOWC01000006">
    <property type="protein sequence ID" value="SFP71238.1"/>
    <property type="molecule type" value="Genomic_DNA"/>
</dbReference>
<reference evidence="2 3" key="1">
    <citation type="submission" date="2016-10" db="EMBL/GenBank/DDBJ databases">
        <authorList>
            <person name="de Groot N.N."/>
        </authorList>
    </citation>
    <scope>NUCLEOTIDE SEQUENCE [LARGE SCALE GENOMIC DNA]</scope>
    <source>
        <strain evidence="2 3">DSM 44637</strain>
    </source>
</reference>
<dbReference type="AlphaFoldDB" id="A0A1I5SKJ4"/>
<feature type="region of interest" description="Disordered" evidence="1">
    <location>
        <begin position="263"/>
        <end position="283"/>
    </location>
</feature>